<name>A0A9E2KZV3_9FUSO</name>
<accession>A0A9E2KZV3</accession>
<reference evidence="1" key="2">
    <citation type="submission" date="2021-04" db="EMBL/GenBank/DDBJ databases">
        <authorList>
            <person name="Gilroy R."/>
        </authorList>
    </citation>
    <scope>NUCLEOTIDE SEQUENCE</scope>
    <source>
        <strain evidence="1">A6-441</strain>
    </source>
</reference>
<organism evidence="1 2">
    <name type="scientific">Candidatus Fusobacterium pullicola</name>
    <dbReference type="NCBI Taxonomy" id="2838601"/>
    <lineage>
        <taxon>Bacteria</taxon>
        <taxon>Fusobacteriati</taxon>
        <taxon>Fusobacteriota</taxon>
        <taxon>Fusobacteriia</taxon>
        <taxon>Fusobacteriales</taxon>
        <taxon>Fusobacteriaceae</taxon>
        <taxon>Fusobacterium</taxon>
    </lineage>
</organism>
<evidence type="ECO:0008006" key="3">
    <source>
        <dbReference type="Google" id="ProtNLM"/>
    </source>
</evidence>
<dbReference type="EMBL" id="JAHLFN010000081">
    <property type="protein sequence ID" value="MBU3843150.1"/>
    <property type="molecule type" value="Genomic_DNA"/>
</dbReference>
<reference evidence="1" key="1">
    <citation type="journal article" date="2021" name="PeerJ">
        <title>Extensive microbial diversity within the chicken gut microbiome revealed by metagenomics and culture.</title>
        <authorList>
            <person name="Gilroy R."/>
            <person name="Ravi A."/>
            <person name="Getino M."/>
            <person name="Pursley I."/>
            <person name="Horton D.L."/>
            <person name="Alikhan N.F."/>
            <person name="Baker D."/>
            <person name="Gharbi K."/>
            <person name="Hall N."/>
            <person name="Watson M."/>
            <person name="Adriaenssens E.M."/>
            <person name="Foster-Nyarko E."/>
            <person name="Jarju S."/>
            <person name="Secka A."/>
            <person name="Antonio M."/>
            <person name="Oren A."/>
            <person name="Chaudhuri R.R."/>
            <person name="La Ragione R."/>
            <person name="Hildebrand F."/>
            <person name="Pallen M.J."/>
        </authorList>
    </citation>
    <scope>NUCLEOTIDE SEQUENCE</scope>
    <source>
        <strain evidence="1">A6-441</strain>
    </source>
</reference>
<dbReference type="Proteomes" id="UP000724657">
    <property type="component" value="Unassembled WGS sequence"/>
</dbReference>
<evidence type="ECO:0000313" key="1">
    <source>
        <dbReference type="EMBL" id="MBU3843150.1"/>
    </source>
</evidence>
<comment type="caution">
    <text evidence="1">The sequence shown here is derived from an EMBL/GenBank/DDBJ whole genome shotgun (WGS) entry which is preliminary data.</text>
</comment>
<protein>
    <recommendedName>
        <fullName evidence="3">DUF4402 domain-containing protein</fullName>
    </recommendedName>
</protein>
<proteinExistence type="predicted"/>
<dbReference type="AlphaFoldDB" id="A0A9E2KZV3"/>
<gene>
    <name evidence="1" type="ORF">IAA47_09270</name>
</gene>
<sequence length="153" mass="16643">MKKLLLLFGIMSSLLMGENEKSVDVQVTARVIKPIEVVNKKDVEFGTIVVGQENVKAKSNGSITFSGEEKIRVSWKAEDGHGFNKINDPIVVTIANGENEIKTLISTEEVSNGVLNLNGTQETIVFSGKIDKVPEVAPGSYSGNFTVRAEYID</sequence>
<evidence type="ECO:0000313" key="2">
    <source>
        <dbReference type="Proteomes" id="UP000724657"/>
    </source>
</evidence>